<keyword evidence="4" id="KW-0888">Threonine protease</keyword>
<dbReference type="PRINTS" id="PR00141">
    <property type="entry name" value="PROTEASOME"/>
</dbReference>
<evidence type="ECO:0000313" key="14">
    <source>
        <dbReference type="Proteomes" id="UP000694620"/>
    </source>
</evidence>
<proteinExistence type="inferred from homology"/>
<gene>
    <name evidence="13" type="primary">PSMB11</name>
</gene>
<name>A0A8C4SKH9_ERPCA</name>
<dbReference type="Ensembl" id="ENSECRT00000018738.1">
    <property type="protein sequence ID" value="ENSECRP00000018367.1"/>
    <property type="gene ID" value="ENSECRG00000012282.1"/>
</dbReference>
<feature type="active site" description="Nucleophile" evidence="11">
    <location>
        <position position="93"/>
    </location>
</feature>
<dbReference type="InterPro" id="IPR023333">
    <property type="entry name" value="Proteasome_suB-type"/>
</dbReference>
<dbReference type="PANTHER" id="PTHR32194">
    <property type="entry name" value="METALLOPROTEASE TLDD"/>
    <property type="match status" value="1"/>
</dbReference>
<organism evidence="13 14">
    <name type="scientific">Erpetoichthys calabaricus</name>
    <name type="common">Rope fish</name>
    <name type="synonym">Calamoichthys calabaricus</name>
    <dbReference type="NCBI Taxonomy" id="27687"/>
    <lineage>
        <taxon>Eukaryota</taxon>
        <taxon>Metazoa</taxon>
        <taxon>Chordata</taxon>
        <taxon>Craniata</taxon>
        <taxon>Vertebrata</taxon>
        <taxon>Euteleostomi</taxon>
        <taxon>Actinopterygii</taxon>
        <taxon>Polypteriformes</taxon>
        <taxon>Polypteridae</taxon>
        <taxon>Erpetoichthys</taxon>
    </lineage>
</organism>
<comment type="subunit">
    <text evidence="12">Component of the proteasome complex.</text>
</comment>
<dbReference type="GO" id="GO:0005634">
    <property type="term" value="C:nucleus"/>
    <property type="evidence" value="ECO:0007669"/>
    <property type="project" value="UniProtKB-SubCell"/>
</dbReference>
<evidence type="ECO:0000256" key="3">
    <source>
        <dbReference type="ARBA" id="ARBA00022670"/>
    </source>
</evidence>
<dbReference type="GeneTree" id="ENSGT00940000162200"/>
<dbReference type="InterPro" id="IPR016050">
    <property type="entry name" value="Proteasome_bsu_CS"/>
</dbReference>
<keyword evidence="2 12" id="KW-0963">Cytoplasm</keyword>
<comment type="similarity">
    <text evidence="12">Belongs to the peptidase T1B family.</text>
</comment>
<dbReference type="InterPro" id="IPR000243">
    <property type="entry name" value="Pept_T1A_subB"/>
</dbReference>
<keyword evidence="6 12" id="KW-0647">Proteasome</keyword>
<evidence type="ECO:0000256" key="9">
    <source>
        <dbReference type="ARBA" id="ARBA00025456"/>
    </source>
</evidence>
<evidence type="ECO:0000313" key="13">
    <source>
        <dbReference type="Ensembl" id="ENSECRP00000018367.1"/>
    </source>
</evidence>
<keyword evidence="7" id="KW-0865">Zymogen</keyword>
<dbReference type="GO" id="GO:0005839">
    <property type="term" value="C:proteasome core complex"/>
    <property type="evidence" value="ECO:0007669"/>
    <property type="project" value="InterPro"/>
</dbReference>
<dbReference type="GO" id="GO:0005737">
    <property type="term" value="C:cytoplasm"/>
    <property type="evidence" value="ECO:0007669"/>
    <property type="project" value="UniProtKB-SubCell"/>
</dbReference>
<dbReference type="PROSITE" id="PS51476">
    <property type="entry name" value="PROTEASOME_BETA_2"/>
    <property type="match status" value="1"/>
</dbReference>
<reference evidence="13" key="2">
    <citation type="submission" date="2025-08" db="UniProtKB">
        <authorList>
            <consortium name="Ensembl"/>
        </authorList>
    </citation>
    <scope>IDENTIFICATION</scope>
</reference>
<dbReference type="PROSITE" id="PS00854">
    <property type="entry name" value="PROTEASOME_BETA_1"/>
    <property type="match status" value="1"/>
</dbReference>
<keyword evidence="14" id="KW-1185">Reference proteome</keyword>
<dbReference type="SUPFAM" id="SSF56235">
    <property type="entry name" value="N-terminal nucleophile aminohydrolases (Ntn hydrolases)"/>
    <property type="match status" value="1"/>
</dbReference>
<dbReference type="GO" id="GO:0004298">
    <property type="term" value="F:threonine-type endopeptidase activity"/>
    <property type="evidence" value="ECO:0007669"/>
    <property type="project" value="UniProtKB-KW"/>
</dbReference>
<keyword evidence="3" id="KW-0645">Protease</keyword>
<dbReference type="FunFam" id="3.60.20.10:FF:000053">
    <property type="entry name" value="Proteasome subunit beta"/>
    <property type="match status" value="1"/>
</dbReference>
<dbReference type="PANTHER" id="PTHR32194:SF15">
    <property type="entry name" value="PROTEASOME SUBUNIT BETA"/>
    <property type="match status" value="1"/>
</dbReference>
<dbReference type="GO" id="GO:0051603">
    <property type="term" value="P:proteolysis involved in protein catabolic process"/>
    <property type="evidence" value="ECO:0007669"/>
    <property type="project" value="InterPro"/>
</dbReference>
<reference evidence="13" key="1">
    <citation type="submission" date="2021-06" db="EMBL/GenBank/DDBJ databases">
        <authorList>
            <consortium name="Wellcome Sanger Institute Data Sharing"/>
        </authorList>
    </citation>
    <scope>NUCLEOTIDE SEQUENCE [LARGE SCALE GENOMIC DNA]</scope>
</reference>
<dbReference type="Gene3D" id="3.60.20.10">
    <property type="entry name" value="Glutamine Phosphoribosylpyrophosphate, subunit 1, domain 1"/>
    <property type="match status" value="1"/>
</dbReference>
<evidence type="ECO:0000256" key="5">
    <source>
        <dbReference type="ARBA" id="ARBA00022801"/>
    </source>
</evidence>
<evidence type="ECO:0000256" key="10">
    <source>
        <dbReference type="ARBA" id="ARBA00063914"/>
    </source>
</evidence>
<evidence type="ECO:0000256" key="4">
    <source>
        <dbReference type="ARBA" id="ARBA00022698"/>
    </source>
</evidence>
<dbReference type="InterPro" id="IPR001353">
    <property type="entry name" value="Proteasome_sua/b"/>
</dbReference>
<dbReference type="Pfam" id="PF00227">
    <property type="entry name" value="Proteasome"/>
    <property type="match status" value="1"/>
</dbReference>
<protein>
    <recommendedName>
        <fullName evidence="12">Proteasome subunit beta</fullName>
    </recommendedName>
</protein>
<evidence type="ECO:0000256" key="1">
    <source>
        <dbReference type="ARBA" id="ARBA00001198"/>
    </source>
</evidence>
<sequence length="290" mass="31953">MALQEVCHFYDSVPSSSEHSPVALALEGCCAEYRSAKVGHSLPVFYLPVMKSQPVCQPWKTINLSTMPSSTSSVKSFMLAEESKRPFDLSHGTTTLSFKFQGGVIAAADTRSSCAKKVECPSSQKIIPIHSHLVGTTSGTSADCTLWKRILSYKCRLYQLQNKRTLTVRGTAKLLSGALFPFKGTELCVAATLCGWDHTGPALYYVYSDGTCLEGDLFSVGSGSPYAYSILDREYHFDMSVDEAYCLARRAVYHATHRDAYSGGNVDLYHVTKEGWRKIEDRADYTSLEG</sequence>
<evidence type="ECO:0000256" key="6">
    <source>
        <dbReference type="ARBA" id="ARBA00022942"/>
    </source>
</evidence>
<dbReference type="CDD" id="cd03761">
    <property type="entry name" value="proteasome_beta_type_5"/>
    <property type="match status" value="1"/>
</dbReference>
<comment type="subunit">
    <text evidence="10">The 26S proteasome consists of a 20S proteasome core and two 19S regulatory subunits. The 20S proteasome core is composed of 28 subunits that are arranged in four stacked rings, resulting in a barrel-shaped structure. The two end rings are each formed by seven alpha subunits, and the two central rings are each formed by seven beta subunits. The catalytic chamber with the active sites is on the inside of the barrel. Incorporated instead of PSMB5 and PSMB8.</text>
</comment>
<comment type="function">
    <text evidence="9">The proteasome is a multicatalytic proteinase complex which is characterized by its ability to cleave peptides with Arg, Phe, Tyr, Leu, and Glu adjacent to the leaving group at neutral or slightly basic pH. The proteasome has an ATP-dependent proteolytic activity. This subunit is involved in antigen processing to generate class I binding peptides.</text>
</comment>
<reference evidence="13" key="3">
    <citation type="submission" date="2025-09" db="UniProtKB">
        <authorList>
            <consortium name="Ensembl"/>
        </authorList>
    </citation>
    <scope>IDENTIFICATION</scope>
</reference>
<evidence type="ECO:0000256" key="7">
    <source>
        <dbReference type="ARBA" id="ARBA00023145"/>
    </source>
</evidence>
<keyword evidence="8 12" id="KW-0539">Nucleus</keyword>
<comment type="catalytic activity">
    <reaction evidence="1">
        <text>Cleavage of peptide bonds with very broad specificity.</text>
        <dbReference type="EC" id="3.4.25.1"/>
    </reaction>
</comment>
<dbReference type="InterPro" id="IPR029055">
    <property type="entry name" value="Ntn_hydrolases_N"/>
</dbReference>
<dbReference type="Proteomes" id="UP000694620">
    <property type="component" value="Chromosome 2"/>
</dbReference>
<evidence type="ECO:0000256" key="2">
    <source>
        <dbReference type="ARBA" id="ARBA00022490"/>
    </source>
</evidence>
<accession>A0A8C4SKH9</accession>
<evidence type="ECO:0000256" key="11">
    <source>
        <dbReference type="PIRSR" id="PIRSR600243-1"/>
    </source>
</evidence>
<keyword evidence="5" id="KW-0378">Hydrolase</keyword>
<evidence type="ECO:0000256" key="8">
    <source>
        <dbReference type="ARBA" id="ARBA00023242"/>
    </source>
</evidence>
<evidence type="ECO:0000256" key="12">
    <source>
        <dbReference type="RuleBase" id="RU004203"/>
    </source>
</evidence>
<comment type="function">
    <text evidence="12">Component of the proteasome, a multicatalytic proteinase complex which is characterized by its ability to cleave peptides with Arg, Phe, Tyr, Leu, and Glu adjacent to the leaving group at neutral or slightly basic pH. The proteasome has an ATP-dependent proteolytic activity.</text>
</comment>
<comment type="subcellular location">
    <subcellularLocation>
        <location evidence="12">Cytoplasm</location>
    </subcellularLocation>
    <subcellularLocation>
        <location evidence="12">Nucleus</location>
    </subcellularLocation>
</comment>
<dbReference type="AlphaFoldDB" id="A0A8C4SKH9"/>